<evidence type="ECO:0000259" key="8">
    <source>
        <dbReference type="Pfam" id="PF00924"/>
    </source>
</evidence>
<dbReference type="Gene3D" id="3.30.70.100">
    <property type="match status" value="1"/>
</dbReference>
<evidence type="ECO:0000256" key="5">
    <source>
        <dbReference type="ARBA" id="ARBA00022989"/>
    </source>
</evidence>
<dbReference type="Pfam" id="PF00924">
    <property type="entry name" value="MS_channel_2nd"/>
    <property type="match status" value="1"/>
</dbReference>
<feature type="transmembrane region" description="Helical" evidence="7">
    <location>
        <begin position="164"/>
        <end position="184"/>
    </location>
</feature>
<dbReference type="InterPro" id="IPR052702">
    <property type="entry name" value="MscS-like_channel"/>
</dbReference>
<gene>
    <name evidence="10" type="ORF">SAMN05216382_2138</name>
</gene>
<keyword evidence="4 7" id="KW-0812">Transmembrane</keyword>
<keyword evidence="11" id="KW-1185">Reference proteome</keyword>
<dbReference type="STRING" id="1855283.SAMN05216382_2138"/>
<dbReference type="Gene3D" id="2.30.30.60">
    <property type="match status" value="1"/>
</dbReference>
<dbReference type="Pfam" id="PF21082">
    <property type="entry name" value="MS_channel_3rd"/>
    <property type="match status" value="1"/>
</dbReference>
<keyword evidence="6 7" id="KW-0472">Membrane</keyword>
<proteinExistence type="inferred from homology"/>
<sequence length="436" mass="46751">MSFASDWLTENGIALPGRFDLLEMAVAGALVLVSLLLGLAAGRVLGPRAATWWKARVANHGEGLWRRMSAILRHGSAALLLSIVLVAHDWTGWGGLPIGIALGAAAAALAHAVLRGLGMPRWATWTFATILFVALLSRAVGGLGPITDTLDAVGFNVGRRRLSLLALIYILVIAIVIFAGVRLANRVVTHTIGQARSLDATQKLLAQKLASIGIVVAAFFFGIDFAGIDLTAFAFFSGAMGLAVGFGLQKTVGNLIAGIILLMDRSIKPGDVIVVGDSFGWVNKIGVRAVSVVTRDGKEHLIPNENLMTQEVENWSFTDRNVRVRIPVSVAYSCDLKLAQSLMMKAATDSPRVLTSPKPNVWLTAFGNDGVEHEILAWISDPESGVGNVRSDVLNRLWVLFKDAGIEIPFAQRDVYVRTWPKQPLATADPTTDRPG</sequence>
<feature type="domain" description="Mechanosensitive ion channel MscS C-terminal" evidence="9">
    <location>
        <begin position="324"/>
        <end position="408"/>
    </location>
</feature>
<feature type="transmembrane region" description="Helical" evidence="7">
    <location>
        <begin position="234"/>
        <end position="262"/>
    </location>
</feature>
<dbReference type="PANTHER" id="PTHR30347">
    <property type="entry name" value="POTASSIUM CHANNEL RELATED"/>
    <property type="match status" value="1"/>
</dbReference>
<dbReference type="Gene3D" id="1.10.287.1260">
    <property type="match status" value="1"/>
</dbReference>
<reference evidence="11" key="1">
    <citation type="submission" date="2016-10" db="EMBL/GenBank/DDBJ databases">
        <authorList>
            <person name="Varghese N."/>
            <person name="Submissions S."/>
        </authorList>
    </citation>
    <scope>NUCLEOTIDE SEQUENCE [LARGE SCALE GENOMIC DNA]</scope>
    <source>
        <strain evidence="11">JS21-1</strain>
    </source>
</reference>
<evidence type="ECO:0000256" key="2">
    <source>
        <dbReference type="ARBA" id="ARBA00008017"/>
    </source>
</evidence>
<evidence type="ECO:0000259" key="9">
    <source>
        <dbReference type="Pfam" id="PF21082"/>
    </source>
</evidence>
<feature type="transmembrane region" description="Helical" evidence="7">
    <location>
        <begin position="70"/>
        <end position="87"/>
    </location>
</feature>
<dbReference type="PANTHER" id="PTHR30347:SF1">
    <property type="entry name" value="MECHANOSENSITIVE CHANNEL MSCK"/>
    <property type="match status" value="1"/>
</dbReference>
<evidence type="ECO:0000313" key="11">
    <source>
        <dbReference type="Proteomes" id="UP000199214"/>
    </source>
</evidence>
<dbReference type="SUPFAM" id="SSF50182">
    <property type="entry name" value="Sm-like ribonucleoproteins"/>
    <property type="match status" value="1"/>
</dbReference>
<keyword evidence="3" id="KW-1003">Cell membrane</keyword>
<dbReference type="InterPro" id="IPR010920">
    <property type="entry name" value="LSM_dom_sf"/>
</dbReference>
<comment type="subcellular location">
    <subcellularLocation>
        <location evidence="1">Cell membrane</location>
        <topology evidence="1">Multi-pass membrane protein</topology>
    </subcellularLocation>
</comment>
<feature type="transmembrane region" description="Helical" evidence="7">
    <location>
        <begin position="205"/>
        <end position="228"/>
    </location>
</feature>
<feature type="transmembrane region" description="Helical" evidence="7">
    <location>
        <begin position="24"/>
        <end position="46"/>
    </location>
</feature>
<dbReference type="SUPFAM" id="SSF82689">
    <property type="entry name" value="Mechanosensitive channel protein MscS (YggB), C-terminal domain"/>
    <property type="match status" value="1"/>
</dbReference>
<name>A0A1H7R5S8_9SPHN</name>
<evidence type="ECO:0000313" key="10">
    <source>
        <dbReference type="EMBL" id="SEL55295.1"/>
    </source>
</evidence>
<dbReference type="SUPFAM" id="SSF82861">
    <property type="entry name" value="Mechanosensitive channel protein MscS (YggB), transmembrane region"/>
    <property type="match status" value="1"/>
</dbReference>
<comment type="similarity">
    <text evidence="2">Belongs to the MscS (TC 1.A.23) family.</text>
</comment>
<dbReference type="EMBL" id="FNZZ01000004">
    <property type="protein sequence ID" value="SEL55295.1"/>
    <property type="molecule type" value="Genomic_DNA"/>
</dbReference>
<feature type="domain" description="Mechanosensitive ion channel MscS" evidence="8">
    <location>
        <begin position="251"/>
        <end position="316"/>
    </location>
</feature>
<dbReference type="InterPro" id="IPR049278">
    <property type="entry name" value="MS_channel_C"/>
</dbReference>
<dbReference type="InterPro" id="IPR006685">
    <property type="entry name" value="MscS_channel_2nd"/>
</dbReference>
<evidence type="ECO:0000256" key="6">
    <source>
        <dbReference type="ARBA" id="ARBA00023136"/>
    </source>
</evidence>
<dbReference type="GO" id="GO:0005886">
    <property type="term" value="C:plasma membrane"/>
    <property type="evidence" value="ECO:0007669"/>
    <property type="project" value="UniProtKB-SubCell"/>
</dbReference>
<dbReference type="InterPro" id="IPR023408">
    <property type="entry name" value="MscS_beta-dom_sf"/>
</dbReference>
<protein>
    <submittedName>
        <fullName evidence="10">Mechanosensitive ion channel</fullName>
    </submittedName>
</protein>
<evidence type="ECO:0000256" key="1">
    <source>
        <dbReference type="ARBA" id="ARBA00004651"/>
    </source>
</evidence>
<dbReference type="AlphaFoldDB" id="A0A1H7R5S8"/>
<evidence type="ECO:0000256" key="7">
    <source>
        <dbReference type="SAM" id="Phobius"/>
    </source>
</evidence>
<keyword evidence="5 7" id="KW-1133">Transmembrane helix</keyword>
<accession>A0A1H7R5S8</accession>
<dbReference type="InterPro" id="IPR011066">
    <property type="entry name" value="MscS_channel_C_sf"/>
</dbReference>
<dbReference type="Proteomes" id="UP000199214">
    <property type="component" value="Unassembled WGS sequence"/>
</dbReference>
<evidence type="ECO:0000256" key="3">
    <source>
        <dbReference type="ARBA" id="ARBA00022475"/>
    </source>
</evidence>
<organism evidence="10 11">
    <name type="scientific">Sphingomonas palmae</name>
    <dbReference type="NCBI Taxonomy" id="1855283"/>
    <lineage>
        <taxon>Bacteria</taxon>
        <taxon>Pseudomonadati</taxon>
        <taxon>Pseudomonadota</taxon>
        <taxon>Alphaproteobacteria</taxon>
        <taxon>Sphingomonadales</taxon>
        <taxon>Sphingomonadaceae</taxon>
        <taxon>Sphingomonas</taxon>
    </lineage>
</organism>
<dbReference type="InterPro" id="IPR011014">
    <property type="entry name" value="MscS_channel_TM-2"/>
</dbReference>
<evidence type="ECO:0000256" key="4">
    <source>
        <dbReference type="ARBA" id="ARBA00022692"/>
    </source>
</evidence>
<dbReference type="GO" id="GO:0008381">
    <property type="term" value="F:mechanosensitive monoatomic ion channel activity"/>
    <property type="evidence" value="ECO:0007669"/>
    <property type="project" value="UniProtKB-ARBA"/>
</dbReference>
<feature type="transmembrane region" description="Helical" evidence="7">
    <location>
        <begin position="125"/>
        <end position="144"/>
    </location>
</feature>
<feature type="transmembrane region" description="Helical" evidence="7">
    <location>
        <begin position="93"/>
        <end position="113"/>
    </location>
</feature>